<evidence type="ECO:0000313" key="1">
    <source>
        <dbReference type="EMBL" id="KAF7136902.1"/>
    </source>
</evidence>
<dbReference type="EMBL" id="JACBAF010001782">
    <property type="protein sequence ID" value="KAF7173273.1"/>
    <property type="molecule type" value="Genomic_DNA"/>
</dbReference>
<evidence type="ECO:0000313" key="4">
    <source>
        <dbReference type="Proteomes" id="UP000662466"/>
    </source>
</evidence>
<sequence length="294" mass="34037">MEGECQCERASQDFPAGSVMKKFEKKTFPVAGRVFRLKKILWERYNSEYHQRRAMFEADECETKDPMVVKFFVEYAFCPLVLQASPTRSLTPSLSRADPFMREEERGKRSMKNNATELFRNECQIWRSLSDSGYTPKYYGMREMHQDLTFENPGGYLWILVLGHYPTFSLVDAPQFLYADELPGVEKQLLDMAIKFNKHGLDYVGISLLKWDPEARRVYATDIEYFRESEVPDDALAAKDSAAHWISLVMDALRAGVEDIRGLSPMFEYVDCGDFGSDSDPETMSVKMHLRRKD</sequence>
<dbReference type="Proteomes" id="UP000662466">
    <property type="component" value="Unassembled WGS sequence"/>
</dbReference>
<dbReference type="AlphaFoldDB" id="A0A8H6QHU9"/>
<keyword evidence="3" id="KW-1185">Reference proteome</keyword>
<comment type="caution">
    <text evidence="2">The sequence shown here is derived from an EMBL/GenBank/DDBJ whole genome shotgun (WGS) entry which is preliminary data.</text>
</comment>
<organism evidence="2 4">
    <name type="scientific">Aspergillus hiratsukae</name>
    <dbReference type="NCBI Taxonomy" id="1194566"/>
    <lineage>
        <taxon>Eukaryota</taxon>
        <taxon>Fungi</taxon>
        <taxon>Dikarya</taxon>
        <taxon>Ascomycota</taxon>
        <taxon>Pezizomycotina</taxon>
        <taxon>Eurotiomycetes</taxon>
        <taxon>Eurotiomycetidae</taxon>
        <taxon>Eurotiales</taxon>
        <taxon>Aspergillaceae</taxon>
        <taxon>Aspergillus</taxon>
        <taxon>Aspergillus subgen. Fumigati</taxon>
    </lineage>
</organism>
<gene>
    <name evidence="1" type="ORF">CNMCM5793_006517</name>
    <name evidence="2" type="ORF">CNMCM6106_007361</name>
</gene>
<evidence type="ECO:0000313" key="2">
    <source>
        <dbReference type="EMBL" id="KAF7173273.1"/>
    </source>
</evidence>
<proteinExistence type="predicted"/>
<dbReference type="OrthoDB" id="4441617at2759"/>
<dbReference type="Proteomes" id="UP000630445">
    <property type="component" value="Unassembled WGS sequence"/>
</dbReference>
<reference evidence="2" key="1">
    <citation type="submission" date="2020-06" db="EMBL/GenBank/DDBJ databases">
        <title>Draft genome sequences of strains closely related to Aspergillus parafelis and Aspergillus hiratsukae.</title>
        <authorList>
            <person name="Dos Santos R.A.C."/>
            <person name="Rivero-Menendez O."/>
            <person name="Steenwyk J.L."/>
            <person name="Mead M.E."/>
            <person name="Goldman G.H."/>
            <person name="Alastruey-Izquierdo A."/>
            <person name="Rokas A."/>
        </authorList>
    </citation>
    <scope>NUCLEOTIDE SEQUENCE</scope>
    <source>
        <strain evidence="1">CNM-CM5793</strain>
        <strain evidence="2">CNM-CM6106</strain>
    </source>
</reference>
<dbReference type="EMBL" id="JACBAD010001693">
    <property type="protein sequence ID" value="KAF7136902.1"/>
    <property type="molecule type" value="Genomic_DNA"/>
</dbReference>
<protein>
    <submittedName>
        <fullName evidence="2">Uncharacterized protein</fullName>
    </submittedName>
</protein>
<name>A0A8H6QHU9_9EURO</name>
<accession>A0A8H6QHU9</accession>
<evidence type="ECO:0000313" key="3">
    <source>
        <dbReference type="Proteomes" id="UP000630445"/>
    </source>
</evidence>